<gene>
    <name evidence="2" type="ORF">B296_00023472</name>
</gene>
<feature type="region of interest" description="Disordered" evidence="1">
    <location>
        <begin position="23"/>
        <end position="95"/>
    </location>
</feature>
<dbReference type="Proteomes" id="UP000287651">
    <property type="component" value="Unassembled WGS sequence"/>
</dbReference>
<protein>
    <submittedName>
        <fullName evidence="2">Uncharacterized protein</fullName>
    </submittedName>
</protein>
<evidence type="ECO:0000313" key="3">
    <source>
        <dbReference type="Proteomes" id="UP000287651"/>
    </source>
</evidence>
<evidence type="ECO:0000256" key="1">
    <source>
        <dbReference type="SAM" id="MobiDB-lite"/>
    </source>
</evidence>
<evidence type="ECO:0000313" key="2">
    <source>
        <dbReference type="EMBL" id="RRT42312.1"/>
    </source>
</evidence>
<feature type="compositionally biased region" description="Low complexity" evidence="1">
    <location>
        <begin position="42"/>
        <end position="72"/>
    </location>
</feature>
<sequence>MAWPHIGAVGHDLATCKGAAGCGQGPLHRGDRLRPAHRGSSRRQALSLAAAAASRGSSVGRRGGRPLAGLLPTDKGSRRLRRGRSGDAVRVREEG</sequence>
<organism evidence="2 3">
    <name type="scientific">Ensete ventricosum</name>
    <name type="common">Abyssinian banana</name>
    <name type="synonym">Musa ensete</name>
    <dbReference type="NCBI Taxonomy" id="4639"/>
    <lineage>
        <taxon>Eukaryota</taxon>
        <taxon>Viridiplantae</taxon>
        <taxon>Streptophyta</taxon>
        <taxon>Embryophyta</taxon>
        <taxon>Tracheophyta</taxon>
        <taxon>Spermatophyta</taxon>
        <taxon>Magnoliopsida</taxon>
        <taxon>Liliopsida</taxon>
        <taxon>Zingiberales</taxon>
        <taxon>Musaceae</taxon>
        <taxon>Ensete</taxon>
    </lineage>
</organism>
<proteinExistence type="predicted"/>
<dbReference type="EMBL" id="AMZH03017936">
    <property type="protein sequence ID" value="RRT42312.1"/>
    <property type="molecule type" value="Genomic_DNA"/>
</dbReference>
<comment type="caution">
    <text evidence="2">The sequence shown here is derived from an EMBL/GenBank/DDBJ whole genome shotgun (WGS) entry which is preliminary data.</text>
</comment>
<dbReference type="AlphaFoldDB" id="A0A426XS97"/>
<feature type="compositionally biased region" description="Basic and acidic residues" evidence="1">
    <location>
        <begin position="84"/>
        <end position="95"/>
    </location>
</feature>
<reference evidence="2 3" key="1">
    <citation type="journal article" date="2014" name="Agronomy (Basel)">
        <title>A Draft Genome Sequence for Ensete ventricosum, the Drought-Tolerant Tree Against Hunger.</title>
        <authorList>
            <person name="Harrison J."/>
            <person name="Moore K.A."/>
            <person name="Paszkiewicz K."/>
            <person name="Jones T."/>
            <person name="Grant M."/>
            <person name="Ambacheew D."/>
            <person name="Muzemil S."/>
            <person name="Studholme D.J."/>
        </authorList>
    </citation>
    <scope>NUCLEOTIDE SEQUENCE [LARGE SCALE GENOMIC DNA]</scope>
</reference>
<accession>A0A426XS97</accession>
<name>A0A426XS97_ENSVE</name>